<gene>
    <name evidence="2" type="ORF">D5281_24690</name>
</gene>
<name>A0A9X5BK95_9FIRM</name>
<organism evidence="2 3">
    <name type="scientific">Parablautia muri</name>
    <dbReference type="NCBI Taxonomy" id="2320879"/>
    <lineage>
        <taxon>Bacteria</taxon>
        <taxon>Bacillati</taxon>
        <taxon>Bacillota</taxon>
        <taxon>Clostridia</taxon>
        <taxon>Lachnospirales</taxon>
        <taxon>Lachnospiraceae</taxon>
        <taxon>Parablautia</taxon>
    </lineage>
</organism>
<proteinExistence type="predicted"/>
<sequence>MKIRKQTYSLDMYLKQLNAETIRTDQDCQRLSGQWKPNMVGELIATVLTDNYIPPIILGEETSNGISKLWIIDGLQRSSSLSMFRYGNTKIAKSIDEYLVTYQRKILDGNGNPKRDSQGEIIWESVEYDIRGKSYEQLPEELRDRFDGYQIETVIHQNCDTTEISKLVRRFNNHTAMNTAQKAFTYSDAFAGEIRNITRNRFFLDIYTCSRNERKNGTIERVIGETALLCIHPDLYRKDTKINFKALNENASLSDFDNLNDLLTRLTVSVGTTTEIRGLFNSKHAHIFITAFNRFLEMGHEAKEYGKFLEWFVNGGNESEINGTTWETLNENKATRDTNIVRGKIDYLEALFGKYFSEVKKAA</sequence>
<dbReference type="RefSeq" id="WP_160562478.1">
    <property type="nucleotide sequence ID" value="NZ_QZDT01000129.1"/>
</dbReference>
<protein>
    <submittedName>
        <fullName evidence="2">DUF262 domain-containing protein</fullName>
    </submittedName>
</protein>
<comment type="caution">
    <text evidence="2">The sequence shown here is derived from an EMBL/GenBank/DDBJ whole genome shotgun (WGS) entry which is preliminary data.</text>
</comment>
<dbReference type="EMBL" id="QZDT01000129">
    <property type="protein sequence ID" value="NBJ95614.1"/>
    <property type="molecule type" value="Genomic_DNA"/>
</dbReference>
<evidence type="ECO:0000313" key="2">
    <source>
        <dbReference type="EMBL" id="NBJ95614.1"/>
    </source>
</evidence>
<dbReference type="Proteomes" id="UP001154420">
    <property type="component" value="Unassembled WGS sequence"/>
</dbReference>
<dbReference type="OrthoDB" id="9767145at2"/>
<accession>A0A9X5BK95</accession>
<evidence type="ECO:0000313" key="3">
    <source>
        <dbReference type="Proteomes" id="UP001154420"/>
    </source>
</evidence>
<evidence type="ECO:0000259" key="1">
    <source>
        <dbReference type="Pfam" id="PF03235"/>
    </source>
</evidence>
<dbReference type="InterPro" id="IPR004919">
    <property type="entry name" value="GmrSD_N"/>
</dbReference>
<feature type="domain" description="GmrSD restriction endonucleases N-terminal" evidence="1">
    <location>
        <begin position="27"/>
        <end position="159"/>
    </location>
</feature>
<dbReference type="Pfam" id="PF03235">
    <property type="entry name" value="GmrSD_N"/>
    <property type="match status" value="1"/>
</dbReference>
<keyword evidence="3" id="KW-1185">Reference proteome</keyword>
<reference evidence="2" key="1">
    <citation type="submission" date="2018-09" db="EMBL/GenBank/DDBJ databases">
        <title>Murine metabolic-syndrome-specific gut microbial biobank.</title>
        <authorList>
            <person name="Liu C."/>
        </authorList>
    </citation>
    <scope>NUCLEOTIDE SEQUENCE</scope>
    <source>
        <strain evidence="2">D42-62</strain>
    </source>
</reference>
<dbReference type="AlphaFoldDB" id="A0A9X5BK95"/>